<evidence type="ECO:0000256" key="5">
    <source>
        <dbReference type="ARBA" id="ARBA00022989"/>
    </source>
</evidence>
<dbReference type="EMBL" id="QNBE01000004">
    <property type="protein sequence ID" value="RKX71659.1"/>
    <property type="molecule type" value="Genomic_DNA"/>
</dbReference>
<feature type="transmembrane region" description="Helical" evidence="8">
    <location>
        <begin position="53"/>
        <end position="71"/>
    </location>
</feature>
<feature type="transmembrane region" description="Helical" evidence="8">
    <location>
        <begin position="144"/>
        <end position="172"/>
    </location>
</feature>
<feature type="transmembrane region" description="Helical" evidence="8">
    <location>
        <begin position="83"/>
        <end position="101"/>
    </location>
</feature>
<dbReference type="CDD" id="cd07571">
    <property type="entry name" value="ALP_N-acyl_transferase"/>
    <property type="match status" value="1"/>
</dbReference>
<dbReference type="EC" id="2.3.1.269" evidence="8"/>
<comment type="function">
    <text evidence="8">Catalyzes the phospholipid dependent N-acylation of the N-terminal cysteine of apolipoprotein, the last step in lipoprotein maturation.</text>
</comment>
<name>A0A660SLK8_UNCW3</name>
<evidence type="ECO:0000256" key="4">
    <source>
        <dbReference type="ARBA" id="ARBA00022692"/>
    </source>
</evidence>
<keyword evidence="10" id="KW-0449">Lipoprotein</keyword>
<feature type="transmembrane region" description="Helical" evidence="8">
    <location>
        <begin position="179"/>
        <end position="196"/>
    </location>
</feature>
<dbReference type="Pfam" id="PF00795">
    <property type="entry name" value="CN_hydrolase"/>
    <property type="match status" value="1"/>
</dbReference>
<evidence type="ECO:0000259" key="9">
    <source>
        <dbReference type="PROSITE" id="PS50263"/>
    </source>
</evidence>
<dbReference type="NCBIfam" id="TIGR00546">
    <property type="entry name" value="lnt"/>
    <property type="match status" value="1"/>
</dbReference>
<evidence type="ECO:0000313" key="11">
    <source>
        <dbReference type="Proteomes" id="UP000268469"/>
    </source>
</evidence>
<dbReference type="Pfam" id="PF20154">
    <property type="entry name" value="LNT_N"/>
    <property type="match status" value="1"/>
</dbReference>
<dbReference type="AlphaFoldDB" id="A0A660SLK8"/>
<keyword evidence="2 8" id="KW-1003">Cell membrane</keyword>
<comment type="caution">
    <text evidence="10">The sequence shown here is derived from an EMBL/GenBank/DDBJ whole genome shotgun (WGS) entry which is preliminary data.</text>
</comment>
<evidence type="ECO:0000256" key="8">
    <source>
        <dbReference type="HAMAP-Rule" id="MF_01148"/>
    </source>
</evidence>
<evidence type="ECO:0000256" key="3">
    <source>
        <dbReference type="ARBA" id="ARBA00022679"/>
    </source>
</evidence>
<keyword evidence="4 8" id="KW-0812">Transmembrane</keyword>
<reference evidence="10 11" key="1">
    <citation type="submission" date="2018-06" db="EMBL/GenBank/DDBJ databases">
        <title>Extensive metabolic versatility and redundancy in microbially diverse, dynamic hydrothermal sediments.</title>
        <authorList>
            <person name="Dombrowski N."/>
            <person name="Teske A."/>
            <person name="Baker B.J."/>
        </authorList>
    </citation>
    <scope>NUCLEOTIDE SEQUENCE [LARGE SCALE GENOMIC DNA]</scope>
    <source>
        <strain evidence="10">B36_G15</strain>
    </source>
</reference>
<accession>A0A660SLK8</accession>
<evidence type="ECO:0000256" key="7">
    <source>
        <dbReference type="ARBA" id="ARBA00023315"/>
    </source>
</evidence>
<keyword evidence="6 8" id="KW-0472">Membrane</keyword>
<comment type="pathway">
    <text evidence="8">Protein modification; lipoprotein biosynthesis (N-acyl transfer).</text>
</comment>
<dbReference type="Proteomes" id="UP000268469">
    <property type="component" value="Unassembled WGS sequence"/>
</dbReference>
<dbReference type="PANTHER" id="PTHR38686:SF1">
    <property type="entry name" value="APOLIPOPROTEIN N-ACYLTRANSFERASE"/>
    <property type="match status" value="1"/>
</dbReference>
<dbReference type="Gene3D" id="3.60.110.10">
    <property type="entry name" value="Carbon-nitrogen hydrolase"/>
    <property type="match status" value="1"/>
</dbReference>
<dbReference type="HAMAP" id="MF_01148">
    <property type="entry name" value="Lnt"/>
    <property type="match status" value="1"/>
</dbReference>
<keyword evidence="3 8" id="KW-0808">Transferase</keyword>
<keyword evidence="7 8" id="KW-0012">Acyltransferase</keyword>
<sequence>MDSIARWQPGKRSLLISPLLGVLFTFAFSPYPLGFIAYIIFIPLILLASRHRFLSGFLFGIGHFSTLLYWILFLDVPPVTRRWLILGVVVLIGYLALYYGLLTLGISYLGPISLPFLIVILEYLRSRGELGFPWGLLGYTQVHYLPVLQIAAGLGIYGVSFFVAGVNFLIYLAIRRRKFLYLILPPLILGLGWAMMGRSEKTTTKVGLLQPNINTNQVWTRSRREETMEKLIRMTDSLARAGARLVIWPESSMPLSIFHHKRYQKGLIELADSDRIAILLGTSIFEDHNLYNGAILIVPDSGVVGHYKKIHLVPFSEHLPYEERFHFLKGIDFGQGDYSPGKESTVFSWGSRFGCLICFESIFPELSRRYATKVDFLVNITNDGWFGDSPGLYQHADMAIVRAVEFRIPLIRVANTGISMVVDPYGRVLVRTPAFETIGLVVVVPQQSRSLYLELGDVIFYLSLIFVFISAGRSWWSYHRRR</sequence>
<comment type="catalytic activity">
    <reaction evidence="8">
        <text>N-terminal S-1,2-diacyl-sn-glyceryl-L-cysteinyl-[lipoprotein] + a glycerophospholipid = N-acyl-S-1,2-diacyl-sn-glyceryl-L-cysteinyl-[lipoprotein] + a 2-acyl-sn-glycero-3-phospholipid + H(+)</text>
        <dbReference type="Rhea" id="RHEA:48228"/>
        <dbReference type="Rhea" id="RHEA-COMP:14681"/>
        <dbReference type="Rhea" id="RHEA-COMP:14684"/>
        <dbReference type="ChEBI" id="CHEBI:15378"/>
        <dbReference type="ChEBI" id="CHEBI:136912"/>
        <dbReference type="ChEBI" id="CHEBI:140656"/>
        <dbReference type="ChEBI" id="CHEBI:140657"/>
        <dbReference type="ChEBI" id="CHEBI:140660"/>
        <dbReference type="EC" id="2.3.1.269"/>
    </reaction>
</comment>
<organism evidence="10 11">
    <name type="scientific">candidate division WOR-3 bacterium</name>
    <dbReference type="NCBI Taxonomy" id="2052148"/>
    <lineage>
        <taxon>Bacteria</taxon>
        <taxon>Bacteria division WOR-3</taxon>
    </lineage>
</organism>
<evidence type="ECO:0000313" key="10">
    <source>
        <dbReference type="EMBL" id="RKX71659.1"/>
    </source>
</evidence>
<keyword evidence="5 8" id="KW-1133">Transmembrane helix</keyword>
<feature type="transmembrane region" description="Helical" evidence="8">
    <location>
        <begin position="20"/>
        <end position="46"/>
    </location>
</feature>
<feature type="transmembrane region" description="Helical" evidence="8">
    <location>
        <begin position="458"/>
        <end position="476"/>
    </location>
</feature>
<dbReference type="UniPathway" id="UPA00666"/>
<protein>
    <recommendedName>
        <fullName evidence="8">Apolipoprotein N-acyltransferase</fullName>
        <shortName evidence="8">ALP N-acyltransferase</shortName>
        <ecNumber evidence="8">2.3.1.269</ecNumber>
    </recommendedName>
</protein>
<comment type="subcellular location">
    <subcellularLocation>
        <location evidence="1 8">Cell membrane</location>
        <topology evidence="1 8">Multi-pass membrane protein</topology>
    </subcellularLocation>
</comment>
<dbReference type="PANTHER" id="PTHR38686">
    <property type="entry name" value="APOLIPOPROTEIN N-ACYLTRANSFERASE"/>
    <property type="match status" value="1"/>
</dbReference>
<dbReference type="InterPro" id="IPR045378">
    <property type="entry name" value="LNT_N"/>
</dbReference>
<evidence type="ECO:0000256" key="2">
    <source>
        <dbReference type="ARBA" id="ARBA00022475"/>
    </source>
</evidence>
<dbReference type="GO" id="GO:0005886">
    <property type="term" value="C:plasma membrane"/>
    <property type="evidence" value="ECO:0007669"/>
    <property type="project" value="UniProtKB-SubCell"/>
</dbReference>
<dbReference type="InterPro" id="IPR003010">
    <property type="entry name" value="C-N_Hydrolase"/>
</dbReference>
<comment type="similarity">
    <text evidence="8">Belongs to the CN hydrolase family. Apolipoprotein N-acyltransferase subfamily.</text>
</comment>
<dbReference type="SUPFAM" id="SSF56317">
    <property type="entry name" value="Carbon-nitrogen hydrolase"/>
    <property type="match status" value="1"/>
</dbReference>
<dbReference type="PROSITE" id="PS50263">
    <property type="entry name" value="CN_HYDROLASE"/>
    <property type="match status" value="1"/>
</dbReference>
<proteinExistence type="inferred from homology"/>
<evidence type="ECO:0000256" key="6">
    <source>
        <dbReference type="ARBA" id="ARBA00023136"/>
    </source>
</evidence>
<feature type="domain" description="CN hydrolase" evidence="9">
    <location>
        <begin position="209"/>
        <end position="448"/>
    </location>
</feature>
<dbReference type="InterPro" id="IPR036526">
    <property type="entry name" value="C-N_Hydrolase_sf"/>
</dbReference>
<dbReference type="InterPro" id="IPR004563">
    <property type="entry name" value="Apolipo_AcylTrfase"/>
</dbReference>
<dbReference type="GO" id="GO:0042158">
    <property type="term" value="P:lipoprotein biosynthetic process"/>
    <property type="evidence" value="ECO:0007669"/>
    <property type="project" value="UniProtKB-UniRule"/>
</dbReference>
<gene>
    <name evidence="8 10" type="primary">lnt</name>
    <name evidence="10" type="ORF">DRP53_00815</name>
</gene>
<dbReference type="GO" id="GO:0016410">
    <property type="term" value="F:N-acyltransferase activity"/>
    <property type="evidence" value="ECO:0007669"/>
    <property type="project" value="UniProtKB-UniRule"/>
</dbReference>
<evidence type="ECO:0000256" key="1">
    <source>
        <dbReference type="ARBA" id="ARBA00004651"/>
    </source>
</evidence>